<sequence length="299" mass="32717">MVKAPPAEAELVVEMGTDSSAQGPTIIKRKKVYKADGHHGGAWKVAYADFVTAMMAFFLLMWLLNATTEEQRKGIADYFSPTIPISRISGGGSDGLNGSSIFAENTYAKMGMGANRKESVENPSFGDSKQRDSESEAADATAKQAEERQIAAELQELKESLGEQSRQLSEHLLIKMSAEGIVLEITDSESTPLFPLGRSEPSDTMMQLMDVVAEAFGEFDNDIKIVGHTDSHRYRNGAIYDNWNLSADRANAARRLLERAGVPGDRIREVSGKADTDPLVKEDTQAAQNRRISITILTE</sequence>
<comment type="caution">
    <text evidence="11">The sequence shown here is derived from an EMBL/GenBank/DDBJ whole genome shotgun (WGS) entry which is preliminary data.</text>
</comment>
<dbReference type="InterPro" id="IPR006665">
    <property type="entry name" value="OmpA-like"/>
</dbReference>
<dbReference type="Pfam" id="PF00691">
    <property type="entry name" value="OmpA"/>
    <property type="match status" value="1"/>
</dbReference>
<gene>
    <name evidence="11" type="ORF">HPO_14177</name>
</gene>
<dbReference type="Gene3D" id="3.30.1330.60">
    <property type="entry name" value="OmpA-like domain"/>
    <property type="match status" value="1"/>
</dbReference>
<feature type="transmembrane region" description="Helical" evidence="9">
    <location>
        <begin position="45"/>
        <end position="64"/>
    </location>
</feature>
<evidence type="ECO:0000256" key="4">
    <source>
        <dbReference type="ARBA" id="ARBA00022692"/>
    </source>
</evidence>
<dbReference type="AlphaFoldDB" id="A0A062VHU9"/>
<evidence type="ECO:0000256" key="8">
    <source>
        <dbReference type="SAM" id="MobiDB-lite"/>
    </source>
</evidence>
<evidence type="ECO:0000256" key="1">
    <source>
        <dbReference type="ARBA" id="ARBA00004162"/>
    </source>
</evidence>
<reference evidence="11 12" key="1">
    <citation type="journal article" date="2014" name="Antonie Van Leeuwenhoek">
        <title>Hyphomonas beringensis sp. nov. and Hyphomonas chukchiensis sp. nov., isolated from surface seawater of the Bering Sea and Chukchi Sea.</title>
        <authorList>
            <person name="Li C."/>
            <person name="Lai Q."/>
            <person name="Li G."/>
            <person name="Dong C."/>
            <person name="Wang J."/>
            <person name="Liao Y."/>
            <person name="Shao Z."/>
        </authorList>
    </citation>
    <scope>NUCLEOTIDE SEQUENCE [LARGE SCALE GENOMIC DNA]</scope>
    <source>
        <strain evidence="11 12">PS728</strain>
    </source>
</reference>
<dbReference type="EMBL" id="ARYM01000017">
    <property type="protein sequence ID" value="KCZ97647.1"/>
    <property type="molecule type" value="Genomic_DNA"/>
</dbReference>
<evidence type="ECO:0000256" key="7">
    <source>
        <dbReference type="PROSITE-ProRule" id="PRU00473"/>
    </source>
</evidence>
<protein>
    <submittedName>
        <fullName evidence="11">Putative chemotaxis MotB protein</fullName>
    </submittedName>
</protein>
<keyword evidence="5 9" id="KW-1133">Transmembrane helix</keyword>
<evidence type="ECO:0000256" key="5">
    <source>
        <dbReference type="ARBA" id="ARBA00022989"/>
    </source>
</evidence>
<keyword evidence="3" id="KW-1003">Cell membrane</keyword>
<dbReference type="InterPro" id="IPR050330">
    <property type="entry name" value="Bact_OuterMem_StrucFunc"/>
</dbReference>
<evidence type="ECO:0000256" key="2">
    <source>
        <dbReference type="ARBA" id="ARBA00008914"/>
    </source>
</evidence>
<dbReference type="InterPro" id="IPR025713">
    <property type="entry name" value="MotB-like_N_dom"/>
</dbReference>
<dbReference type="PATRIC" id="fig|1280954.3.peg.2872"/>
<feature type="domain" description="OmpA-like" evidence="10">
    <location>
        <begin position="181"/>
        <end position="299"/>
    </location>
</feature>
<keyword evidence="4 9" id="KW-0812">Transmembrane</keyword>
<dbReference type="PANTHER" id="PTHR30329">
    <property type="entry name" value="STATOR ELEMENT OF FLAGELLAR MOTOR COMPLEX"/>
    <property type="match status" value="1"/>
</dbReference>
<feature type="region of interest" description="Disordered" evidence="8">
    <location>
        <begin position="115"/>
        <end position="146"/>
    </location>
</feature>
<evidence type="ECO:0000259" key="10">
    <source>
        <dbReference type="PROSITE" id="PS51123"/>
    </source>
</evidence>
<dbReference type="InterPro" id="IPR036737">
    <property type="entry name" value="OmpA-like_sf"/>
</dbReference>
<evidence type="ECO:0000313" key="11">
    <source>
        <dbReference type="EMBL" id="KCZ97647.1"/>
    </source>
</evidence>
<accession>A0A062VHU9</accession>
<dbReference type="RefSeq" id="WP_241767926.1">
    <property type="nucleotide sequence ID" value="NZ_ARYM01000017.1"/>
</dbReference>
<dbReference type="CDD" id="cd07185">
    <property type="entry name" value="OmpA_C-like"/>
    <property type="match status" value="1"/>
</dbReference>
<dbReference type="STRING" id="1280954.HPO_14177"/>
<evidence type="ECO:0000313" key="12">
    <source>
        <dbReference type="Proteomes" id="UP000027100"/>
    </source>
</evidence>
<proteinExistence type="inferred from homology"/>
<keyword evidence="6 7" id="KW-0472">Membrane</keyword>
<dbReference type="eggNOG" id="COG1360">
    <property type="taxonomic scope" value="Bacteria"/>
</dbReference>
<comment type="similarity">
    <text evidence="2">Belongs to the MotB family.</text>
</comment>
<organism evidence="11 12">
    <name type="scientific">Hyphomonas polymorpha PS728</name>
    <dbReference type="NCBI Taxonomy" id="1280954"/>
    <lineage>
        <taxon>Bacteria</taxon>
        <taxon>Pseudomonadati</taxon>
        <taxon>Pseudomonadota</taxon>
        <taxon>Alphaproteobacteria</taxon>
        <taxon>Hyphomonadales</taxon>
        <taxon>Hyphomonadaceae</taxon>
        <taxon>Hyphomonas</taxon>
    </lineage>
</organism>
<evidence type="ECO:0000256" key="6">
    <source>
        <dbReference type="ARBA" id="ARBA00023136"/>
    </source>
</evidence>
<name>A0A062VHU9_9PROT</name>
<dbReference type="GO" id="GO:0005886">
    <property type="term" value="C:plasma membrane"/>
    <property type="evidence" value="ECO:0007669"/>
    <property type="project" value="UniProtKB-SubCell"/>
</dbReference>
<evidence type="ECO:0000256" key="3">
    <source>
        <dbReference type="ARBA" id="ARBA00022475"/>
    </source>
</evidence>
<dbReference type="PROSITE" id="PS51123">
    <property type="entry name" value="OMPA_2"/>
    <property type="match status" value="1"/>
</dbReference>
<comment type="subcellular location">
    <subcellularLocation>
        <location evidence="1">Cell membrane</location>
        <topology evidence="1">Single-pass membrane protein</topology>
    </subcellularLocation>
</comment>
<dbReference type="Pfam" id="PF13677">
    <property type="entry name" value="MotB_plug"/>
    <property type="match status" value="1"/>
</dbReference>
<dbReference type="Proteomes" id="UP000027100">
    <property type="component" value="Unassembled WGS sequence"/>
</dbReference>
<dbReference type="SUPFAM" id="SSF103088">
    <property type="entry name" value="OmpA-like"/>
    <property type="match status" value="1"/>
</dbReference>
<keyword evidence="12" id="KW-1185">Reference proteome</keyword>
<dbReference type="PANTHER" id="PTHR30329:SF21">
    <property type="entry name" value="LIPOPROTEIN YIAD-RELATED"/>
    <property type="match status" value="1"/>
</dbReference>
<evidence type="ECO:0000256" key="9">
    <source>
        <dbReference type="SAM" id="Phobius"/>
    </source>
</evidence>